<accession>A0A2P0QI47</accession>
<sequence length="47" mass="5126">MLEKAGLNRARGELAIDWTCAHAVSIEARQNQLRKPVASGPPAIKTR</sequence>
<dbReference type="EMBL" id="KX009063">
    <property type="protein sequence ID" value="ARO45250.1"/>
    <property type="molecule type" value="Genomic_DNA"/>
</dbReference>
<proteinExistence type="predicted"/>
<evidence type="ECO:0000313" key="1">
    <source>
        <dbReference type="EMBL" id="ARO45250.1"/>
    </source>
</evidence>
<organism evidence="1">
    <name type="scientific">Pseudomonas syringae pv. actinidiae</name>
    <dbReference type="NCBI Taxonomy" id="103796"/>
    <lineage>
        <taxon>Bacteria</taxon>
        <taxon>Pseudomonadati</taxon>
        <taxon>Pseudomonadota</taxon>
        <taxon>Gammaproteobacteria</taxon>
        <taxon>Pseudomonadales</taxon>
        <taxon>Pseudomonadaceae</taxon>
        <taxon>Pseudomonas</taxon>
        <taxon>Pseudomonas syringae</taxon>
    </lineage>
</organism>
<keyword evidence="1" id="KW-0614">Plasmid</keyword>
<reference evidence="1" key="1">
    <citation type="submission" date="2016-03" db="EMBL/GenBank/DDBJ databases">
        <title>The evolution of Pseudomonas syringae pv. actinidiae in New Zealand.</title>
        <authorList>
            <person name="Taiaroa G."/>
            <person name="Poulter R.T.M."/>
            <person name="Lamont I."/>
            <person name="Stockwell P."/>
            <person name="Butler M.I."/>
        </authorList>
    </citation>
    <scope>NUCLEOTIDE SEQUENCE</scope>
    <source>
        <strain evidence="1">RT811</strain>
        <plasmid evidence="1">pPU_RT811</plasmid>
    </source>
</reference>
<name>A0A2P0QI47_PSESF</name>
<dbReference type="AlphaFoldDB" id="A0A2P0QI47"/>
<protein>
    <submittedName>
        <fullName evidence="1">Uncharacterized protein</fullName>
    </submittedName>
</protein>
<geneLocation type="plasmid" evidence="1">
    <name>pPU_RT811</name>
</geneLocation>